<organism evidence="1 2">
    <name type="scientific">Cordyceps confragosa</name>
    <name type="common">Lecanicillium lecanii</name>
    <dbReference type="NCBI Taxonomy" id="2714763"/>
    <lineage>
        <taxon>Eukaryota</taxon>
        <taxon>Fungi</taxon>
        <taxon>Dikarya</taxon>
        <taxon>Ascomycota</taxon>
        <taxon>Pezizomycotina</taxon>
        <taxon>Sordariomycetes</taxon>
        <taxon>Hypocreomycetidae</taxon>
        <taxon>Hypocreales</taxon>
        <taxon>Cordycipitaceae</taxon>
        <taxon>Akanthomyces</taxon>
    </lineage>
</organism>
<sequence length="106" mass="11639">RAPLCRVRLSLPHAHACVCALLSSRCETLGCANRQQRALPPSLAPVDRTWTKHHQASCLRCSLFPSAHRLLRPITAATPLRPLLASYKSLSAPPGDKYTSWCAARL</sequence>
<dbReference type="EMBL" id="LUKN01001166">
    <property type="protein sequence ID" value="OAR01393.1"/>
    <property type="molecule type" value="Genomic_DNA"/>
</dbReference>
<proteinExistence type="predicted"/>
<dbReference type="AlphaFoldDB" id="A0A179IGF9"/>
<protein>
    <submittedName>
        <fullName evidence="1">Uncharacterized protein</fullName>
    </submittedName>
</protein>
<gene>
    <name evidence="1" type="ORF">LLEC1_03445</name>
</gene>
<evidence type="ECO:0000313" key="1">
    <source>
        <dbReference type="EMBL" id="OAR01393.1"/>
    </source>
</evidence>
<comment type="caution">
    <text evidence="1">The sequence shown here is derived from an EMBL/GenBank/DDBJ whole genome shotgun (WGS) entry which is preliminary data.</text>
</comment>
<feature type="non-terminal residue" evidence="1">
    <location>
        <position position="1"/>
    </location>
</feature>
<reference evidence="1 2" key="1">
    <citation type="submission" date="2016-03" db="EMBL/GenBank/DDBJ databases">
        <title>Fine-scale spatial genetic structure of a fungal parasite of coffee scale insects.</title>
        <authorList>
            <person name="Jackson D."/>
            <person name="Zemenick K.A."/>
            <person name="Malloure B."/>
            <person name="Quandt C.A."/>
            <person name="James T.Y."/>
        </authorList>
    </citation>
    <scope>NUCLEOTIDE SEQUENCE [LARGE SCALE GENOMIC DNA]</scope>
    <source>
        <strain evidence="1 2">UM487</strain>
    </source>
</reference>
<feature type="non-terminal residue" evidence="1">
    <location>
        <position position="106"/>
    </location>
</feature>
<keyword evidence="2" id="KW-1185">Reference proteome</keyword>
<evidence type="ECO:0000313" key="2">
    <source>
        <dbReference type="Proteomes" id="UP000243081"/>
    </source>
</evidence>
<accession>A0A179IGF9</accession>
<name>A0A179IGF9_CORDF</name>
<dbReference type="Proteomes" id="UP000243081">
    <property type="component" value="Unassembled WGS sequence"/>
</dbReference>